<evidence type="ECO:0000256" key="6">
    <source>
        <dbReference type="ARBA" id="ARBA00022989"/>
    </source>
</evidence>
<dbReference type="EMBL" id="CP009997">
    <property type="protein sequence ID" value="AJJ35799.1"/>
    <property type="molecule type" value="Genomic_DNA"/>
</dbReference>
<feature type="transmembrane region" description="Helical" evidence="9">
    <location>
        <begin position="342"/>
        <end position="368"/>
    </location>
</feature>
<keyword evidence="5 9" id="KW-0812">Transmembrane</keyword>
<feature type="transmembrane region" description="Helical" evidence="9">
    <location>
        <begin position="223"/>
        <end position="241"/>
    </location>
</feature>
<accession>A0ABM5SMW7</accession>
<keyword evidence="7 9" id="KW-0472">Membrane</keyword>
<proteinExistence type="inferred from homology"/>
<organism evidence="10 11">
    <name type="scientific">Yersinia rochesterensis</name>
    <dbReference type="NCBI Taxonomy" id="1604335"/>
    <lineage>
        <taxon>Bacteria</taxon>
        <taxon>Pseudomonadati</taxon>
        <taxon>Pseudomonadota</taxon>
        <taxon>Gammaproteobacteria</taxon>
        <taxon>Enterobacterales</taxon>
        <taxon>Yersiniaceae</taxon>
        <taxon>Yersinia</taxon>
    </lineage>
</organism>
<evidence type="ECO:0000256" key="9">
    <source>
        <dbReference type="SAM" id="Phobius"/>
    </source>
</evidence>
<feature type="region of interest" description="Disordered" evidence="8">
    <location>
        <begin position="1"/>
        <end position="27"/>
    </location>
</feature>
<reference evidence="10 11" key="1">
    <citation type="journal article" date="2015" name="Genome Announc.">
        <title>Thirty-Two Complete Genome Assemblies of Nine Yersinia Species, Including Y. pestis, Y. pseudotuberculosis, and Y. enterocolitica.</title>
        <authorList>
            <person name="Johnson S.L."/>
            <person name="Daligault H.E."/>
            <person name="Davenport K.W."/>
            <person name="Jaissle J."/>
            <person name="Frey K.G."/>
            <person name="Ladner J.T."/>
            <person name="Broomall S.M."/>
            <person name="Bishop-Lilly K.A."/>
            <person name="Bruce D.C."/>
            <person name="Coyne S.R."/>
            <person name="Gibbons H.S."/>
            <person name="Lo C.C."/>
            <person name="Munk A.C."/>
            <person name="Rosenzweig C.N."/>
            <person name="Koroleva G.I."/>
            <person name="Palacios G.F."/>
            <person name="Redden C.L."/>
            <person name="Xu Y."/>
            <person name="Minogue T.D."/>
            <person name="Chain P.S."/>
        </authorList>
    </citation>
    <scope>NUCLEOTIDE SEQUENCE [LARGE SCALE GENOMIC DNA]</scope>
    <source>
        <strain evidence="10 11">Y231</strain>
    </source>
</reference>
<protein>
    <submittedName>
        <fullName evidence="10">Integral membrane, PqiA family protein</fullName>
    </submittedName>
</protein>
<evidence type="ECO:0000256" key="3">
    <source>
        <dbReference type="ARBA" id="ARBA00022475"/>
    </source>
</evidence>
<evidence type="ECO:0000256" key="5">
    <source>
        <dbReference type="ARBA" id="ARBA00022692"/>
    </source>
</evidence>
<evidence type="ECO:0000313" key="10">
    <source>
        <dbReference type="EMBL" id="AJJ35799.1"/>
    </source>
</evidence>
<evidence type="ECO:0000256" key="4">
    <source>
        <dbReference type="ARBA" id="ARBA00022519"/>
    </source>
</evidence>
<feature type="transmembrane region" description="Helical" evidence="9">
    <location>
        <begin position="403"/>
        <end position="424"/>
    </location>
</feature>
<dbReference type="InterPro" id="IPR051800">
    <property type="entry name" value="PqiA-PqiB_transport"/>
</dbReference>
<evidence type="ECO:0000256" key="1">
    <source>
        <dbReference type="ARBA" id="ARBA00004429"/>
    </source>
</evidence>
<dbReference type="NCBIfam" id="NF011683">
    <property type="entry name" value="PRK15103.1"/>
    <property type="match status" value="1"/>
</dbReference>
<evidence type="ECO:0000256" key="7">
    <source>
        <dbReference type="ARBA" id="ARBA00023136"/>
    </source>
</evidence>
<feature type="transmembrane region" description="Helical" evidence="9">
    <location>
        <begin position="105"/>
        <end position="124"/>
    </location>
</feature>
<name>A0ABM5SMW7_9GAMM</name>
<dbReference type="PANTHER" id="PTHR30462">
    <property type="entry name" value="INTERMEMBRANE TRANSPORT PROTEIN PQIB-RELATED"/>
    <property type="match status" value="1"/>
</dbReference>
<feature type="transmembrane region" description="Helical" evidence="9">
    <location>
        <begin position="197"/>
        <end position="217"/>
    </location>
</feature>
<comment type="similarity">
    <text evidence="2">Belongs to the PqiA family.</text>
</comment>
<dbReference type="InterPro" id="IPR005219">
    <property type="entry name" value="PqiA-like_proteobact"/>
</dbReference>
<dbReference type="PANTHER" id="PTHR30462:SF3">
    <property type="entry name" value="INTERMEMBRANE TRANSPORT PROTEIN PQIA"/>
    <property type="match status" value="1"/>
</dbReference>
<evidence type="ECO:0000256" key="8">
    <source>
        <dbReference type="SAM" id="MobiDB-lite"/>
    </source>
</evidence>
<feature type="transmembrane region" description="Helical" evidence="9">
    <location>
        <begin position="310"/>
        <end position="330"/>
    </location>
</feature>
<gene>
    <name evidence="10" type="ORF">CH54_3</name>
</gene>
<keyword evidence="6 9" id="KW-1133">Transmembrane helix</keyword>
<dbReference type="Proteomes" id="UP000031883">
    <property type="component" value="Chromosome"/>
</dbReference>
<comment type="subcellular location">
    <subcellularLocation>
        <location evidence="1">Cell inner membrane</location>
        <topology evidence="1">Multi-pass membrane protein</topology>
    </subcellularLocation>
</comment>
<feature type="transmembrane region" description="Helical" evidence="9">
    <location>
        <begin position="430"/>
        <end position="453"/>
    </location>
</feature>
<keyword evidence="11" id="KW-1185">Reference proteome</keyword>
<feature type="compositionally biased region" description="Basic and acidic residues" evidence="8">
    <location>
        <begin position="1"/>
        <end position="10"/>
    </location>
</feature>
<feature type="transmembrane region" description="Helical" evidence="9">
    <location>
        <begin position="152"/>
        <end position="176"/>
    </location>
</feature>
<dbReference type="InterPro" id="IPR007498">
    <property type="entry name" value="PqiA-like"/>
</dbReference>
<dbReference type="NCBIfam" id="TIGR00155">
    <property type="entry name" value="pqiA_fam"/>
    <property type="match status" value="1"/>
</dbReference>
<evidence type="ECO:0000256" key="2">
    <source>
        <dbReference type="ARBA" id="ARBA00007555"/>
    </source>
</evidence>
<keyword evidence="3" id="KW-1003">Cell membrane</keyword>
<evidence type="ECO:0000313" key="11">
    <source>
        <dbReference type="Proteomes" id="UP000031883"/>
    </source>
</evidence>
<keyword evidence="4" id="KW-0997">Cell inner membrane</keyword>
<dbReference type="Pfam" id="PF04403">
    <property type="entry name" value="PqiA"/>
    <property type="match status" value="2"/>
</dbReference>
<sequence>MQEGGKRENPDELISVSDSGDENSQHTCALKDKGIDSSAVRDSILCSVIQPEHGEHSGQSGDVILCRQCDMSVALPPLPYGTKAVCPRCKTTLTARWDEPRKRPVGYAISALFMLLLANMFPFVNMRVAGITSEITLIQISKVMVADNYASMATLFMVLVQLIPAFCMVAIILLCLRVRMPHRWKALMAKALFQFKTWCMVEIFLAGVLVSFVKLMAYGEIGIGSSFVPYCLFCLLQVRAFQCVDRHWMWQDIAPAPALPHPLIAGRTGLRQGLRSCSCCTAILPQAQVECPRCHTHGYIRRRNSLQWTMALLVTSILLYIPANLMPIMITESLGNQMNSTIMAGVVFLWSEGSYPVALVIFIASIMVPSLKMLAIGWLCWDAKGKGNTDTERMHFIYEIVEFVGRWSMIDVFVIAVLSSLVRIGQLMSIYPAIGALLFAMVVILTMFAALTFDPRLTWDRISETTQKEPQGDGQ</sequence>